<dbReference type="CDD" id="cd10001">
    <property type="entry name" value="HDAC_classII_APAH"/>
    <property type="match status" value="1"/>
</dbReference>
<dbReference type="Gene3D" id="3.40.800.20">
    <property type="entry name" value="Histone deacetylase domain"/>
    <property type="match status" value="1"/>
</dbReference>
<dbReference type="KEGG" id="btrm:SAMEA390648703026"/>
<accession>A0A157M0N6</accession>
<dbReference type="STRING" id="123899.SAMEA3906487_03026"/>
<proteinExistence type="inferred from homology"/>
<dbReference type="GeneID" id="56589726"/>
<keyword evidence="8" id="KW-1185">Reference proteome</keyword>
<dbReference type="InterPro" id="IPR037138">
    <property type="entry name" value="His_deacetylse_dom_sf"/>
</dbReference>
<keyword evidence="4 7" id="KW-0378">Hydrolase</keyword>
<dbReference type="PRINTS" id="PR01270">
    <property type="entry name" value="HDASUPER"/>
</dbReference>
<comment type="similarity">
    <text evidence="2">Belongs to the histone deacetylase family.</text>
</comment>
<evidence type="ECO:0000256" key="5">
    <source>
        <dbReference type="ARBA" id="ARBA00022833"/>
    </source>
</evidence>
<evidence type="ECO:0000313" key="8">
    <source>
        <dbReference type="Proteomes" id="UP000076825"/>
    </source>
</evidence>
<dbReference type="RefSeq" id="WP_025516507.1">
    <property type="nucleotide sequence ID" value="NZ_CP016340.1"/>
</dbReference>
<evidence type="ECO:0000256" key="2">
    <source>
        <dbReference type="ARBA" id="ARBA00005947"/>
    </source>
</evidence>
<evidence type="ECO:0000256" key="3">
    <source>
        <dbReference type="ARBA" id="ARBA00022723"/>
    </source>
</evidence>
<dbReference type="InterPro" id="IPR000286">
    <property type="entry name" value="HDACs"/>
</dbReference>
<dbReference type="OrthoDB" id="9808367at2"/>
<evidence type="ECO:0000256" key="4">
    <source>
        <dbReference type="ARBA" id="ARBA00022801"/>
    </source>
</evidence>
<comment type="cofactor">
    <cofactor evidence="1">
        <name>Zn(2+)</name>
        <dbReference type="ChEBI" id="CHEBI:29105"/>
    </cofactor>
</comment>
<evidence type="ECO:0000256" key="1">
    <source>
        <dbReference type="ARBA" id="ARBA00001947"/>
    </source>
</evidence>
<gene>
    <name evidence="7" type="primary">aphA2</name>
    <name evidence="7" type="ORF">SAMEA3906487_03026</name>
</gene>
<organism evidence="7 8">
    <name type="scientific">Bordetella trematum</name>
    <dbReference type="NCBI Taxonomy" id="123899"/>
    <lineage>
        <taxon>Bacteria</taxon>
        <taxon>Pseudomonadati</taxon>
        <taxon>Pseudomonadota</taxon>
        <taxon>Betaproteobacteria</taxon>
        <taxon>Burkholderiales</taxon>
        <taxon>Alcaligenaceae</taxon>
        <taxon>Bordetella</taxon>
    </lineage>
</organism>
<dbReference type="InterPro" id="IPR023696">
    <property type="entry name" value="Ureohydrolase_dom_sf"/>
</dbReference>
<dbReference type="PATRIC" id="fig|123899.6.peg.3019"/>
<dbReference type="PANTHER" id="PTHR10625">
    <property type="entry name" value="HISTONE DEACETYLASE HDAC1-RELATED"/>
    <property type="match status" value="1"/>
</dbReference>
<dbReference type="AlphaFoldDB" id="A0A157M0N6"/>
<dbReference type="InterPro" id="IPR023801">
    <property type="entry name" value="His_deacetylse_dom"/>
</dbReference>
<dbReference type="Proteomes" id="UP000076825">
    <property type="component" value="Chromosome 1"/>
</dbReference>
<dbReference type="eggNOG" id="COG0123">
    <property type="taxonomic scope" value="Bacteria"/>
</dbReference>
<keyword evidence="3" id="KW-0479">Metal-binding</keyword>
<reference evidence="7 8" key="1">
    <citation type="submission" date="2016-04" db="EMBL/GenBank/DDBJ databases">
        <authorList>
            <consortium name="Pathogen Informatics"/>
        </authorList>
    </citation>
    <scope>NUCLEOTIDE SEQUENCE [LARGE SCALE GENOMIC DNA]</scope>
    <source>
        <strain evidence="7 8">H044680328</strain>
    </source>
</reference>
<evidence type="ECO:0000313" key="7">
    <source>
        <dbReference type="EMBL" id="SAI72054.1"/>
    </source>
</evidence>
<dbReference type="GO" id="GO:0004407">
    <property type="term" value="F:histone deacetylase activity"/>
    <property type="evidence" value="ECO:0007669"/>
    <property type="project" value="TreeGrafter"/>
</dbReference>
<feature type="domain" description="Histone deacetylase" evidence="6">
    <location>
        <begin position="28"/>
        <end position="335"/>
    </location>
</feature>
<dbReference type="EMBL" id="LT546645">
    <property type="protein sequence ID" value="SAI72054.1"/>
    <property type="molecule type" value="Genomic_DNA"/>
</dbReference>
<dbReference type="GO" id="GO:0046872">
    <property type="term" value="F:metal ion binding"/>
    <property type="evidence" value="ECO:0007669"/>
    <property type="project" value="UniProtKB-KW"/>
</dbReference>
<dbReference type="GO" id="GO:0040029">
    <property type="term" value="P:epigenetic regulation of gene expression"/>
    <property type="evidence" value="ECO:0007669"/>
    <property type="project" value="TreeGrafter"/>
</dbReference>
<keyword evidence="5" id="KW-0862">Zinc</keyword>
<dbReference type="SUPFAM" id="SSF52768">
    <property type="entry name" value="Arginase/deacetylase"/>
    <property type="match status" value="1"/>
</dbReference>
<sequence length="339" mass="37505">MKTFYHPDQKLHHPQTYFSRGMMRKPQEVPARLDALVEGVRKLRFELIEPADAGAGPISAVHALDYLRFLQEAHPRWKQLPQDWGDEVVSNVFVREPNALRGVLAQAARYLADGSCPVGPNTWRAAYWAAQCAIAGAQALLDGERQAYALCRPPGHHARRDAAGGFCYLNNAAIAAQMLRQRFGRVVVLDTDMHHGQGIQEIFYERNDVLYISIHGDPENFYPVVAGYEDERGAGEGLGFNINLPMPHGSPEGVFFDRLDQARRAIALFQPDAMVLSLGFDVYEKDPQSVVALSADGFGRLGQAIGALGLPTLIVQEGGYYIEGLEDNAERFFNGLARA</sequence>
<dbReference type="PANTHER" id="PTHR10625:SF17">
    <property type="entry name" value="HISTONE DEACETYLASE 8"/>
    <property type="match status" value="1"/>
</dbReference>
<dbReference type="GO" id="GO:0016787">
    <property type="term" value="F:hydrolase activity"/>
    <property type="evidence" value="ECO:0007669"/>
    <property type="project" value="UniProtKB-KW"/>
</dbReference>
<name>A0A157M0N6_9BORD</name>
<protein>
    <submittedName>
        <fullName evidence="7">Acetylpolyamine aminohydrolase</fullName>
    </submittedName>
</protein>
<dbReference type="Pfam" id="PF00850">
    <property type="entry name" value="Hist_deacetyl"/>
    <property type="match status" value="1"/>
</dbReference>
<evidence type="ECO:0000259" key="6">
    <source>
        <dbReference type="Pfam" id="PF00850"/>
    </source>
</evidence>